<accession>A0A8J2WWW0</accession>
<comment type="caution">
    <text evidence="2">The sequence shown here is derived from an EMBL/GenBank/DDBJ whole genome shotgun (WGS) entry which is preliminary data.</text>
</comment>
<reference evidence="2" key="1">
    <citation type="submission" date="2021-11" db="EMBL/GenBank/DDBJ databases">
        <authorList>
            <consortium name="Genoscope - CEA"/>
            <person name="William W."/>
        </authorList>
    </citation>
    <scope>NUCLEOTIDE SEQUENCE</scope>
</reference>
<dbReference type="InterPro" id="IPR029063">
    <property type="entry name" value="SAM-dependent_MTases_sf"/>
</dbReference>
<dbReference type="GO" id="GO:0005737">
    <property type="term" value="C:cytoplasm"/>
    <property type="evidence" value="ECO:0007669"/>
    <property type="project" value="TreeGrafter"/>
</dbReference>
<dbReference type="SUPFAM" id="SSF53335">
    <property type="entry name" value="S-adenosyl-L-methionine-dependent methyltransferases"/>
    <property type="match status" value="1"/>
</dbReference>
<sequence>MLSLDAALDASSDAEDTPAGRDETSKESRRGALAKTLETVRARRETLARETSATRRAVEAAAADKAEGSDAVELPRAARLAALRDAAARKRKAPAEDGTRRIRVTRDARGDEQLELCGAPAEGASSVVMMAWERPYMEALVDALEVTPADTVLEIGYGLGFSCAAIQRRRPRRHVVVECDPGVRARIPDGADGVEVVAATWQAYLADANDNFPIHEFSAVFFDDFPIVATPSRGSRWRSFLEALVPHIAWAAPPRRVVGYCCDAERLRAALPDGYWLERATPFELTPPADCPYVSEAAGDRCFVVVIGFDPNGVYEPGA</sequence>
<dbReference type="OrthoDB" id="19014at2759"/>
<gene>
    <name evidence="2" type="ORF">PECAL_1P10530</name>
</gene>
<evidence type="ECO:0000313" key="2">
    <source>
        <dbReference type="EMBL" id="CAH0364676.1"/>
    </source>
</evidence>
<dbReference type="GO" id="GO:0006601">
    <property type="term" value="P:creatine biosynthetic process"/>
    <property type="evidence" value="ECO:0007669"/>
    <property type="project" value="TreeGrafter"/>
</dbReference>
<feature type="region of interest" description="Disordered" evidence="1">
    <location>
        <begin position="45"/>
        <end position="64"/>
    </location>
</feature>
<feature type="compositionally biased region" description="Basic and acidic residues" evidence="1">
    <location>
        <begin position="18"/>
        <end position="30"/>
    </location>
</feature>
<dbReference type="PANTHER" id="PTHR32379:SF1">
    <property type="entry name" value="GUANIDINOACETATE N-METHYLTRANSFERASE"/>
    <property type="match status" value="1"/>
</dbReference>
<protein>
    <submittedName>
        <fullName evidence="2">Uncharacterized protein</fullName>
    </submittedName>
</protein>
<dbReference type="EMBL" id="CAKKNE010000001">
    <property type="protein sequence ID" value="CAH0364676.1"/>
    <property type="molecule type" value="Genomic_DNA"/>
</dbReference>
<keyword evidence="3" id="KW-1185">Reference proteome</keyword>
<dbReference type="Proteomes" id="UP000789595">
    <property type="component" value="Unassembled WGS sequence"/>
</dbReference>
<dbReference type="InterPro" id="IPR051038">
    <property type="entry name" value="RMT2/GAMT_Mtase"/>
</dbReference>
<feature type="compositionally biased region" description="Low complexity" evidence="1">
    <location>
        <begin position="1"/>
        <end position="11"/>
    </location>
</feature>
<feature type="region of interest" description="Disordered" evidence="1">
    <location>
        <begin position="1"/>
        <end position="37"/>
    </location>
</feature>
<name>A0A8J2WWW0_9STRA</name>
<evidence type="ECO:0000313" key="3">
    <source>
        <dbReference type="Proteomes" id="UP000789595"/>
    </source>
</evidence>
<dbReference type="GO" id="GO:0030731">
    <property type="term" value="F:guanidinoacetate N-methyltransferase activity"/>
    <property type="evidence" value="ECO:0007669"/>
    <property type="project" value="TreeGrafter"/>
</dbReference>
<dbReference type="AlphaFoldDB" id="A0A8J2WWW0"/>
<dbReference type="GO" id="GO:0005634">
    <property type="term" value="C:nucleus"/>
    <property type="evidence" value="ECO:0007669"/>
    <property type="project" value="TreeGrafter"/>
</dbReference>
<evidence type="ECO:0000256" key="1">
    <source>
        <dbReference type="SAM" id="MobiDB-lite"/>
    </source>
</evidence>
<organism evidence="2 3">
    <name type="scientific">Pelagomonas calceolata</name>
    <dbReference type="NCBI Taxonomy" id="35677"/>
    <lineage>
        <taxon>Eukaryota</taxon>
        <taxon>Sar</taxon>
        <taxon>Stramenopiles</taxon>
        <taxon>Ochrophyta</taxon>
        <taxon>Pelagophyceae</taxon>
        <taxon>Pelagomonadales</taxon>
        <taxon>Pelagomonadaceae</taxon>
        <taxon>Pelagomonas</taxon>
    </lineage>
</organism>
<dbReference type="Gene3D" id="3.40.50.150">
    <property type="entry name" value="Vaccinia Virus protein VP39"/>
    <property type="match status" value="1"/>
</dbReference>
<proteinExistence type="predicted"/>
<dbReference type="PANTHER" id="PTHR32379">
    <property type="entry name" value="GUANIDINOACETATE N-METHYLTRANSFERASE"/>
    <property type="match status" value="1"/>
</dbReference>